<evidence type="ECO:0000256" key="4">
    <source>
        <dbReference type="ARBA" id="ARBA00022989"/>
    </source>
</evidence>
<protein>
    <submittedName>
        <fullName evidence="8">Threonine/homoserine efflux transporter RhtA</fullName>
    </submittedName>
</protein>
<keyword evidence="3 6" id="KW-0812">Transmembrane</keyword>
<evidence type="ECO:0000256" key="5">
    <source>
        <dbReference type="ARBA" id="ARBA00023136"/>
    </source>
</evidence>
<comment type="similarity">
    <text evidence="2">Belongs to the EamA transporter family.</text>
</comment>
<dbReference type="GO" id="GO:0016020">
    <property type="term" value="C:membrane"/>
    <property type="evidence" value="ECO:0007669"/>
    <property type="project" value="UniProtKB-SubCell"/>
</dbReference>
<evidence type="ECO:0000313" key="9">
    <source>
        <dbReference type="Proteomes" id="UP000198539"/>
    </source>
</evidence>
<proteinExistence type="inferred from homology"/>
<dbReference type="EMBL" id="FNOM01000007">
    <property type="protein sequence ID" value="SDX34775.1"/>
    <property type="molecule type" value="Genomic_DNA"/>
</dbReference>
<sequence length="296" mass="30977">MDLRSVFMGLAFALMWASAFTSARMIVQDAPPLSALALRFLVSGLIGIGIARALGQSWRLTPTQWRATIIFGLCQNALYLGLNFVAMQTVEASLASIIASTMPLLVAAVGWLILRHRLRPLAIAGLLTGFVGVSVIMGARLGAGGVDPFGLILCVLGVGALTLATLSVRGASAGGANLLMIVGLQMMVGAVLLAGPALMLEEFTVNWTLQLGLAFLYTTLVPGLAATWVWFLLVGRIGAVRAATYHFLTPFFGVAVAAVLLREGLGIYDVIGVGIVMLGILAVQLSKAKPPPPPQV</sequence>
<gene>
    <name evidence="8" type="ORF">SAMN04488238_107185</name>
</gene>
<feature type="transmembrane region" description="Helical" evidence="6">
    <location>
        <begin position="121"/>
        <end position="143"/>
    </location>
</feature>
<feature type="domain" description="EamA" evidence="7">
    <location>
        <begin position="149"/>
        <end position="283"/>
    </location>
</feature>
<keyword evidence="9" id="KW-1185">Reference proteome</keyword>
<evidence type="ECO:0000259" key="7">
    <source>
        <dbReference type="Pfam" id="PF00892"/>
    </source>
</evidence>
<dbReference type="InterPro" id="IPR050638">
    <property type="entry name" value="AA-Vitamin_Transporters"/>
</dbReference>
<evidence type="ECO:0000256" key="1">
    <source>
        <dbReference type="ARBA" id="ARBA00004141"/>
    </source>
</evidence>
<reference evidence="8 9" key="1">
    <citation type="submission" date="2016-10" db="EMBL/GenBank/DDBJ databases">
        <authorList>
            <person name="de Groot N.N."/>
        </authorList>
    </citation>
    <scope>NUCLEOTIDE SEQUENCE [LARGE SCALE GENOMIC DNA]</scope>
    <source>
        <strain evidence="8 9">CGMCC 1.8894</strain>
    </source>
</reference>
<accession>A0A1H3AYW6</accession>
<feature type="transmembrane region" description="Helical" evidence="6">
    <location>
        <begin position="149"/>
        <end position="166"/>
    </location>
</feature>
<keyword evidence="4 6" id="KW-1133">Transmembrane helix</keyword>
<dbReference type="RefSeq" id="WP_092890617.1">
    <property type="nucleotide sequence ID" value="NZ_CP061498.1"/>
</dbReference>
<dbReference type="InterPro" id="IPR000620">
    <property type="entry name" value="EamA_dom"/>
</dbReference>
<feature type="domain" description="EamA" evidence="7">
    <location>
        <begin position="5"/>
        <end position="137"/>
    </location>
</feature>
<feature type="transmembrane region" description="Helical" evidence="6">
    <location>
        <begin position="211"/>
        <end position="233"/>
    </location>
</feature>
<comment type="subcellular location">
    <subcellularLocation>
        <location evidence="1">Membrane</location>
        <topology evidence="1">Multi-pass membrane protein</topology>
    </subcellularLocation>
</comment>
<name>A0A1H3AYW6_9RHOB</name>
<organism evidence="8 9">
    <name type="scientific">Roseicitreum antarcticum</name>
    <dbReference type="NCBI Taxonomy" id="564137"/>
    <lineage>
        <taxon>Bacteria</taxon>
        <taxon>Pseudomonadati</taxon>
        <taxon>Pseudomonadota</taxon>
        <taxon>Alphaproteobacteria</taxon>
        <taxon>Rhodobacterales</taxon>
        <taxon>Paracoccaceae</taxon>
        <taxon>Roseicitreum</taxon>
    </lineage>
</organism>
<feature type="transmembrane region" description="Helical" evidence="6">
    <location>
        <begin position="267"/>
        <end position="285"/>
    </location>
</feature>
<dbReference type="STRING" id="564137.SAMN04488238_107185"/>
<dbReference type="OrthoDB" id="7274881at2"/>
<feature type="transmembrane region" description="Helical" evidence="6">
    <location>
        <begin position="92"/>
        <end position="114"/>
    </location>
</feature>
<dbReference type="SUPFAM" id="SSF103481">
    <property type="entry name" value="Multidrug resistance efflux transporter EmrE"/>
    <property type="match status" value="2"/>
</dbReference>
<evidence type="ECO:0000256" key="3">
    <source>
        <dbReference type="ARBA" id="ARBA00022692"/>
    </source>
</evidence>
<feature type="transmembrane region" description="Helical" evidence="6">
    <location>
        <begin position="67"/>
        <end position="86"/>
    </location>
</feature>
<dbReference type="Pfam" id="PF00892">
    <property type="entry name" value="EamA"/>
    <property type="match status" value="2"/>
</dbReference>
<evidence type="ECO:0000256" key="2">
    <source>
        <dbReference type="ARBA" id="ARBA00007362"/>
    </source>
</evidence>
<feature type="transmembrane region" description="Helical" evidence="6">
    <location>
        <begin position="178"/>
        <end position="199"/>
    </location>
</feature>
<feature type="transmembrane region" description="Helical" evidence="6">
    <location>
        <begin position="245"/>
        <end position="261"/>
    </location>
</feature>
<keyword evidence="5 6" id="KW-0472">Membrane</keyword>
<dbReference type="AlphaFoldDB" id="A0A1H3AYW6"/>
<dbReference type="PANTHER" id="PTHR32322:SF2">
    <property type="entry name" value="EAMA DOMAIN-CONTAINING PROTEIN"/>
    <property type="match status" value="1"/>
</dbReference>
<dbReference type="Proteomes" id="UP000198539">
    <property type="component" value="Unassembled WGS sequence"/>
</dbReference>
<evidence type="ECO:0000256" key="6">
    <source>
        <dbReference type="SAM" id="Phobius"/>
    </source>
</evidence>
<dbReference type="InterPro" id="IPR037185">
    <property type="entry name" value="EmrE-like"/>
</dbReference>
<evidence type="ECO:0000313" key="8">
    <source>
        <dbReference type="EMBL" id="SDX34775.1"/>
    </source>
</evidence>
<dbReference type="PANTHER" id="PTHR32322">
    <property type="entry name" value="INNER MEMBRANE TRANSPORTER"/>
    <property type="match status" value="1"/>
</dbReference>
<feature type="transmembrane region" description="Helical" evidence="6">
    <location>
        <begin position="33"/>
        <end position="55"/>
    </location>
</feature>